<gene>
    <name evidence="7" type="ORF">CAEBREN_03960</name>
</gene>
<keyword evidence="2 4" id="KW-0863">Zinc-finger</keyword>
<dbReference type="Proteomes" id="UP000008068">
    <property type="component" value="Unassembled WGS sequence"/>
</dbReference>
<dbReference type="FunCoup" id="G0MWU3">
    <property type="interactions" value="10"/>
</dbReference>
<evidence type="ECO:0000313" key="7">
    <source>
        <dbReference type="EMBL" id="EGT46293.1"/>
    </source>
</evidence>
<dbReference type="InterPro" id="IPR017907">
    <property type="entry name" value="Znf_RING_CS"/>
</dbReference>
<accession>G0MWU3</accession>
<dbReference type="HOGENOM" id="CLU_140556_0_0_1"/>
<name>G0MWU3_CAEBE</name>
<dbReference type="OrthoDB" id="5875349at2759"/>
<evidence type="ECO:0000256" key="1">
    <source>
        <dbReference type="ARBA" id="ARBA00022723"/>
    </source>
</evidence>
<dbReference type="SMART" id="SM00184">
    <property type="entry name" value="RING"/>
    <property type="match status" value="1"/>
</dbReference>
<keyword evidence="3" id="KW-0862">Zinc</keyword>
<dbReference type="InterPro" id="IPR013083">
    <property type="entry name" value="Znf_RING/FYVE/PHD"/>
</dbReference>
<dbReference type="InterPro" id="IPR001841">
    <property type="entry name" value="Znf_RING"/>
</dbReference>
<feature type="domain" description="RING-type" evidence="6">
    <location>
        <begin position="70"/>
        <end position="117"/>
    </location>
</feature>
<proteinExistence type="predicted"/>
<evidence type="ECO:0000256" key="5">
    <source>
        <dbReference type="SAM" id="SignalP"/>
    </source>
</evidence>
<evidence type="ECO:0000259" key="6">
    <source>
        <dbReference type="PROSITE" id="PS50089"/>
    </source>
</evidence>
<keyword evidence="5" id="KW-0732">Signal</keyword>
<dbReference type="PROSITE" id="PS50089">
    <property type="entry name" value="ZF_RING_2"/>
    <property type="match status" value="1"/>
</dbReference>
<evidence type="ECO:0000313" key="8">
    <source>
        <dbReference type="Proteomes" id="UP000008068"/>
    </source>
</evidence>
<keyword evidence="1" id="KW-0479">Metal-binding</keyword>
<dbReference type="AlphaFoldDB" id="G0MWU3"/>
<dbReference type="PANTHER" id="PTHR47156">
    <property type="entry name" value="PROTEIN CBG20824"/>
    <property type="match status" value="1"/>
</dbReference>
<evidence type="ECO:0000256" key="4">
    <source>
        <dbReference type="PROSITE-ProRule" id="PRU00175"/>
    </source>
</evidence>
<dbReference type="PANTHER" id="PTHR47156:SF10">
    <property type="entry name" value="E3 UBIQUITIN-PROTEIN LIGASE TRIM-21-RELATED"/>
    <property type="match status" value="1"/>
</dbReference>
<keyword evidence="8" id="KW-1185">Reference proteome</keyword>
<evidence type="ECO:0000256" key="3">
    <source>
        <dbReference type="ARBA" id="ARBA00022833"/>
    </source>
</evidence>
<dbReference type="EMBL" id="GL379817">
    <property type="protein sequence ID" value="EGT46293.1"/>
    <property type="molecule type" value="Genomic_DNA"/>
</dbReference>
<feature type="chain" id="PRO_5003404699" description="RING-type domain-containing protein" evidence="5">
    <location>
        <begin position="18"/>
        <end position="161"/>
    </location>
</feature>
<dbReference type="GO" id="GO:0008270">
    <property type="term" value="F:zinc ion binding"/>
    <property type="evidence" value="ECO:0007669"/>
    <property type="project" value="UniProtKB-KW"/>
</dbReference>
<protein>
    <recommendedName>
        <fullName evidence="6">RING-type domain-containing protein</fullName>
    </recommendedName>
</protein>
<dbReference type="InParanoid" id="G0MWU3"/>
<sequence length="161" mass="17544">MCQFACSVASAFAFAEFARVWWVGVQLIEVNGGMNEVDVQPVEPSGASIKISLKPEPEPLGKAVAPKPSCNICSIPYTETGIHTPRIIKACGHTICERCADSLLEVKKDNFLKCPFCLKVTVVNGPAAILAKNFALLEYETEVVERIKDIYKAAKTDIILT</sequence>
<dbReference type="Gene3D" id="3.30.40.10">
    <property type="entry name" value="Zinc/RING finger domain, C3HC4 (zinc finger)"/>
    <property type="match status" value="1"/>
</dbReference>
<reference evidence="8" key="1">
    <citation type="submission" date="2011-07" db="EMBL/GenBank/DDBJ databases">
        <authorList>
            <consortium name="Caenorhabditis brenneri Sequencing and Analysis Consortium"/>
            <person name="Wilson R.K."/>
        </authorList>
    </citation>
    <scope>NUCLEOTIDE SEQUENCE [LARGE SCALE GENOMIC DNA]</scope>
    <source>
        <strain evidence="8">PB2801</strain>
    </source>
</reference>
<dbReference type="STRING" id="135651.G0MWU3"/>
<dbReference type="SUPFAM" id="SSF57850">
    <property type="entry name" value="RING/U-box"/>
    <property type="match status" value="1"/>
</dbReference>
<organism evidence="8">
    <name type="scientific">Caenorhabditis brenneri</name>
    <name type="common">Nematode worm</name>
    <dbReference type="NCBI Taxonomy" id="135651"/>
    <lineage>
        <taxon>Eukaryota</taxon>
        <taxon>Metazoa</taxon>
        <taxon>Ecdysozoa</taxon>
        <taxon>Nematoda</taxon>
        <taxon>Chromadorea</taxon>
        <taxon>Rhabditida</taxon>
        <taxon>Rhabditina</taxon>
        <taxon>Rhabditomorpha</taxon>
        <taxon>Rhabditoidea</taxon>
        <taxon>Rhabditidae</taxon>
        <taxon>Peloderinae</taxon>
        <taxon>Caenorhabditis</taxon>
    </lineage>
</organism>
<dbReference type="PROSITE" id="PS00518">
    <property type="entry name" value="ZF_RING_1"/>
    <property type="match status" value="1"/>
</dbReference>
<dbReference type="InterPro" id="IPR052667">
    <property type="entry name" value="E3_ubiquitin-ligase_RING"/>
</dbReference>
<dbReference type="Pfam" id="PF14634">
    <property type="entry name" value="zf-RING_5"/>
    <property type="match status" value="1"/>
</dbReference>
<evidence type="ECO:0000256" key="2">
    <source>
        <dbReference type="ARBA" id="ARBA00022771"/>
    </source>
</evidence>
<feature type="signal peptide" evidence="5">
    <location>
        <begin position="1"/>
        <end position="17"/>
    </location>
</feature>